<accession>A0A7S9KRB7</accession>
<proteinExistence type="predicted"/>
<evidence type="ECO:0000256" key="1">
    <source>
        <dbReference type="SAM" id="MobiDB-lite"/>
    </source>
</evidence>
<evidence type="ECO:0000313" key="3">
    <source>
        <dbReference type="Proteomes" id="UP000594364"/>
    </source>
</evidence>
<gene>
    <name evidence="2" type="ORF">C2857_000509</name>
</gene>
<protein>
    <submittedName>
        <fullName evidence="2">Uncharacterized protein</fullName>
    </submittedName>
</protein>
<dbReference type="EMBL" id="CP031387">
    <property type="protein sequence ID" value="QPG98957.1"/>
    <property type="molecule type" value="Genomic_DNA"/>
</dbReference>
<organism evidence="2 3">
    <name type="scientific">Epichloe festucae (strain Fl1)</name>
    <dbReference type="NCBI Taxonomy" id="877507"/>
    <lineage>
        <taxon>Eukaryota</taxon>
        <taxon>Fungi</taxon>
        <taxon>Dikarya</taxon>
        <taxon>Ascomycota</taxon>
        <taxon>Pezizomycotina</taxon>
        <taxon>Sordariomycetes</taxon>
        <taxon>Hypocreomycetidae</taxon>
        <taxon>Hypocreales</taxon>
        <taxon>Clavicipitaceae</taxon>
        <taxon>Epichloe</taxon>
    </lineage>
</organism>
<reference evidence="2 3" key="1">
    <citation type="journal article" date="2018" name="PLoS Genet.">
        <title>Repeat elements organise 3D genome structure and mediate transcription in the filamentous fungus Epichloe festucae.</title>
        <authorList>
            <person name="Winter D.J."/>
            <person name="Ganley A.R.D."/>
            <person name="Young C.A."/>
            <person name="Liachko I."/>
            <person name="Schardl C.L."/>
            <person name="Dupont P.Y."/>
            <person name="Berry D."/>
            <person name="Ram A."/>
            <person name="Scott B."/>
            <person name="Cox M.P."/>
        </authorList>
    </citation>
    <scope>NUCLEOTIDE SEQUENCE [LARGE SCALE GENOMIC DNA]</scope>
    <source>
        <strain evidence="2 3">Fl1</strain>
    </source>
</reference>
<dbReference type="AlphaFoldDB" id="A0A7S9KRB7"/>
<name>A0A7S9KRB7_EPIFF</name>
<keyword evidence="3" id="KW-1185">Reference proteome</keyword>
<sequence length="152" mass="17367">MACIGSRARLWAYKAKDDYMTQFWPVGDGLSEKDEYVEFSVQGKDVLKHLDYIKRNPVPDKATFGKPPSPRPTHARLPQGWHDQEGYPSTTQGQVLIMSPGLRLKAEECLEVVVVKFEDNIYKCDRLLDRKRIHVPQGEWAECDFEAAGSLQ</sequence>
<feature type="region of interest" description="Disordered" evidence="1">
    <location>
        <begin position="58"/>
        <end position="85"/>
    </location>
</feature>
<dbReference type="OrthoDB" id="5153095at2759"/>
<dbReference type="Proteomes" id="UP000594364">
    <property type="component" value="Chromosome 3"/>
</dbReference>
<evidence type="ECO:0000313" key="2">
    <source>
        <dbReference type="EMBL" id="QPG98957.1"/>
    </source>
</evidence>